<keyword evidence="2" id="KW-1185">Reference proteome</keyword>
<sequence>MAVNPNEDTEFNDALRKYGIIPPKETAPPSPSPPASPQLEDVLDEFTSDELLELGEDVKDDELERTINAYRRQRIADDRKEQKRARFGRVYPIGREDYTREVTEASKINDEDDDEEKGTGVICFLYKDGIPRSDRTFGHIRTLAERHPRSKFVSIVGNKCIQDLPDSRVPMLIIYRKGEIRNQLISWGADKERQLEELEAILMLCDAIDLPEHGRPGEGRGQEENSSDEEDDGDPSSRMRSAATGVNVRAPKNIRGPAKKGDDSDSDFEFDM</sequence>
<name>A0ACB8BRZ1_9AGAM</name>
<accession>A0ACB8BRZ1</accession>
<organism evidence="1 2">
    <name type="scientific">Leucogyrophana mollusca</name>
    <dbReference type="NCBI Taxonomy" id="85980"/>
    <lineage>
        <taxon>Eukaryota</taxon>
        <taxon>Fungi</taxon>
        <taxon>Dikarya</taxon>
        <taxon>Basidiomycota</taxon>
        <taxon>Agaricomycotina</taxon>
        <taxon>Agaricomycetes</taxon>
        <taxon>Agaricomycetidae</taxon>
        <taxon>Boletales</taxon>
        <taxon>Boletales incertae sedis</taxon>
        <taxon>Leucogyrophana</taxon>
    </lineage>
</organism>
<dbReference type="EMBL" id="MU266356">
    <property type="protein sequence ID" value="KAH7928197.1"/>
    <property type="molecule type" value="Genomic_DNA"/>
</dbReference>
<evidence type="ECO:0000313" key="2">
    <source>
        <dbReference type="Proteomes" id="UP000790709"/>
    </source>
</evidence>
<protein>
    <submittedName>
        <fullName evidence="1">Thioredoxin-like protein</fullName>
    </submittedName>
</protein>
<proteinExistence type="predicted"/>
<dbReference type="Proteomes" id="UP000790709">
    <property type="component" value="Unassembled WGS sequence"/>
</dbReference>
<evidence type="ECO:0000313" key="1">
    <source>
        <dbReference type="EMBL" id="KAH7928197.1"/>
    </source>
</evidence>
<comment type="caution">
    <text evidence="1">The sequence shown here is derived from an EMBL/GenBank/DDBJ whole genome shotgun (WGS) entry which is preliminary data.</text>
</comment>
<gene>
    <name evidence="1" type="ORF">BV22DRAFT_1193057</name>
</gene>
<reference evidence="1" key="1">
    <citation type="journal article" date="2021" name="New Phytol.">
        <title>Evolutionary innovations through gain and loss of genes in the ectomycorrhizal Boletales.</title>
        <authorList>
            <person name="Wu G."/>
            <person name="Miyauchi S."/>
            <person name="Morin E."/>
            <person name="Kuo A."/>
            <person name="Drula E."/>
            <person name="Varga T."/>
            <person name="Kohler A."/>
            <person name="Feng B."/>
            <person name="Cao Y."/>
            <person name="Lipzen A."/>
            <person name="Daum C."/>
            <person name="Hundley H."/>
            <person name="Pangilinan J."/>
            <person name="Johnson J."/>
            <person name="Barry K."/>
            <person name="LaButti K."/>
            <person name="Ng V."/>
            <person name="Ahrendt S."/>
            <person name="Min B."/>
            <person name="Choi I.G."/>
            <person name="Park H."/>
            <person name="Plett J.M."/>
            <person name="Magnuson J."/>
            <person name="Spatafora J.W."/>
            <person name="Nagy L.G."/>
            <person name="Henrissat B."/>
            <person name="Grigoriev I.V."/>
            <person name="Yang Z.L."/>
            <person name="Xu J."/>
            <person name="Martin F.M."/>
        </authorList>
    </citation>
    <scope>NUCLEOTIDE SEQUENCE</scope>
    <source>
        <strain evidence="1">KUC20120723A-06</strain>
    </source>
</reference>